<protein>
    <submittedName>
        <fullName evidence="2">Uncharacterized protein</fullName>
    </submittedName>
</protein>
<keyword evidence="1" id="KW-0472">Membrane</keyword>
<accession>B9XSL2</accession>
<evidence type="ECO:0000313" key="3">
    <source>
        <dbReference type="Proteomes" id="UP000003688"/>
    </source>
</evidence>
<dbReference type="AlphaFoldDB" id="B9XSL2"/>
<feature type="transmembrane region" description="Helical" evidence="1">
    <location>
        <begin position="81"/>
        <end position="100"/>
    </location>
</feature>
<keyword evidence="1" id="KW-0812">Transmembrane</keyword>
<evidence type="ECO:0000313" key="2">
    <source>
        <dbReference type="EMBL" id="EEF57172.1"/>
    </source>
</evidence>
<dbReference type="Proteomes" id="UP000003688">
    <property type="component" value="Unassembled WGS sequence"/>
</dbReference>
<comment type="caution">
    <text evidence="2">The sequence shown here is derived from an EMBL/GenBank/DDBJ whole genome shotgun (WGS) entry which is preliminary data.</text>
</comment>
<name>B9XSL2_PEDPL</name>
<feature type="transmembrane region" description="Helical" evidence="1">
    <location>
        <begin position="55"/>
        <end position="75"/>
    </location>
</feature>
<evidence type="ECO:0000256" key="1">
    <source>
        <dbReference type="SAM" id="Phobius"/>
    </source>
</evidence>
<keyword evidence="1" id="KW-1133">Transmembrane helix</keyword>
<dbReference type="EMBL" id="ABOX02000082">
    <property type="protein sequence ID" value="EEF57172.1"/>
    <property type="molecule type" value="Genomic_DNA"/>
</dbReference>
<dbReference type="RefSeq" id="WP_007418795.1">
    <property type="nucleotide sequence ID" value="NZ_ABOX02000082.1"/>
</dbReference>
<gene>
    <name evidence="2" type="ORF">Cflav_PD0138</name>
</gene>
<sequence>MRELLIQLAELLGYILAGRSVMKGLQGWWRELAFTGLNLAALYAFFFCDKESRSAPVFVAYVVLVSVQYLMLRLFAERKGWLPWLAFFTPILFLSLARYAPCKFPCRWGGYQLFNMRFIGISYLAFPQQLSRAGNPQWRGTPSRFPGIPRLLLFCSHDVRGAD</sequence>
<reference evidence="2 3" key="1">
    <citation type="journal article" date="2011" name="J. Bacteriol.">
        <title>Genome sequence of 'Pedosphaera parvula' Ellin514, an aerobic Verrucomicrobial isolate from pasture soil.</title>
        <authorList>
            <person name="Kant R."/>
            <person name="van Passel M.W."/>
            <person name="Sangwan P."/>
            <person name="Palva A."/>
            <person name="Lucas S."/>
            <person name="Copeland A."/>
            <person name="Lapidus A."/>
            <person name="Glavina Del Rio T."/>
            <person name="Dalin E."/>
            <person name="Tice H."/>
            <person name="Bruce D."/>
            <person name="Goodwin L."/>
            <person name="Pitluck S."/>
            <person name="Chertkov O."/>
            <person name="Larimer F.W."/>
            <person name="Land M.L."/>
            <person name="Hauser L."/>
            <person name="Brettin T.S."/>
            <person name="Detter J.C."/>
            <person name="Han S."/>
            <person name="de Vos W.M."/>
            <person name="Janssen P.H."/>
            <person name="Smidt H."/>
        </authorList>
    </citation>
    <scope>NUCLEOTIDE SEQUENCE [LARGE SCALE GENOMIC DNA]</scope>
    <source>
        <strain evidence="2 3">Ellin514</strain>
    </source>
</reference>
<keyword evidence="3" id="KW-1185">Reference proteome</keyword>
<feature type="transmembrane region" description="Helical" evidence="1">
    <location>
        <begin position="27"/>
        <end position="48"/>
    </location>
</feature>
<dbReference type="STRING" id="320771.Cflav_PD0138"/>
<proteinExistence type="predicted"/>
<organism evidence="2 3">
    <name type="scientific">Pedosphaera parvula (strain Ellin514)</name>
    <dbReference type="NCBI Taxonomy" id="320771"/>
    <lineage>
        <taxon>Bacteria</taxon>
        <taxon>Pseudomonadati</taxon>
        <taxon>Verrucomicrobiota</taxon>
        <taxon>Pedosphaerae</taxon>
        <taxon>Pedosphaerales</taxon>
        <taxon>Pedosphaeraceae</taxon>
        <taxon>Pedosphaera</taxon>
    </lineage>
</organism>